<dbReference type="PANTHER" id="PTHR31414">
    <property type="entry name" value="TRANSMEMBRANE PROTEIN DDB_G0292058"/>
    <property type="match status" value="1"/>
</dbReference>
<keyword evidence="1" id="KW-0472">Membrane</keyword>
<dbReference type="SMR" id="A0A8T3AM77"/>
<dbReference type="PANTHER" id="PTHR31414:SF16">
    <property type="entry name" value="TRANSMEMBRANE PROTEIN"/>
    <property type="match status" value="1"/>
</dbReference>
<dbReference type="AlphaFoldDB" id="A0A8T3AM77"/>
<dbReference type="Proteomes" id="UP000829196">
    <property type="component" value="Unassembled WGS sequence"/>
</dbReference>
<keyword evidence="1" id="KW-0812">Transmembrane</keyword>
<dbReference type="OrthoDB" id="1937321at2759"/>
<evidence type="ECO:0000313" key="4">
    <source>
        <dbReference type="Proteomes" id="UP000829196"/>
    </source>
</evidence>
<keyword evidence="1" id="KW-1133">Transmembrane helix</keyword>
<keyword evidence="2" id="KW-0732">Signal</keyword>
<evidence type="ECO:0000256" key="2">
    <source>
        <dbReference type="SAM" id="SignalP"/>
    </source>
</evidence>
<sequence length="549" mass="60373">MAIAAIFTSMVLFSLILSVIFSAVTDGSPARVGGLSASSSFLIGGRNFAPISDGLLKFTPLASGPVAMAPDAGFLLVLAAKRTRRPDVLNKLRPYRGGWDITNKHYWASVGFTGAAGFILAFIWFLSFAFALAVFLFCDWRTTIKEKASERSKQGIYILLLLLFTCVASIGCILLSVGQDEFHDEVFNTLTFVVQQSDFIVQILRNVTDYLSLAKTISVDELYISSDVQNRINKLDVDLRSAAFIILEKTTENSEKITRAMNYARVVLILVAAIMLLLALTGFALSILGHKQAIYAFTSIGWLLVTATLVLFGVFVILKNTVGDTCTAMNEWVHYPHTETALSNIIPCVDPKTTNQTLYQSKEVILQLVSVVNSVIRSVANSNNASSQSSEFFNQSGAEMPLLCSPYDSKLQLRQCQPHEVSFSNASLVWKNYICEISNSGSCTVVGRISPNMYTQLVIAVNASYALDHYTPLLLSLQDCKFVRESFNSITTNYCTFLEQDLSMVNAGLVLISIGVILCLFLWILYVNRRQSEVPVTLSEVLGVSSLPT</sequence>
<organism evidence="3 4">
    <name type="scientific">Dendrobium nobile</name>
    <name type="common">Orchid</name>
    <dbReference type="NCBI Taxonomy" id="94219"/>
    <lineage>
        <taxon>Eukaryota</taxon>
        <taxon>Viridiplantae</taxon>
        <taxon>Streptophyta</taxon>
        <taxon>Embryophyta</taxon>
        <taxon>Tracheophyta</taxon>
        <taxon>Spermatophyta</taxon>
        <taxon>Magnoliopsida</taxon>
        <taxon>Liliopsida</taxon>
        <taxon>Asparagales</taxon>
        <taxon>Orchidaceae</taxon>
        <taxon>Epidendroideae</taxon>
        <taxon>Malaxideae</taxon>
        <taxon>Dendrobiinae</taxon>
        <taxon>Dendrobium</taxon>
    </lineage>
</organism>
<feature type="transmembrane region" description="Helical" evidence="1">
    <location>
        <begin position="504"/>
        <end position="526"/>
    </location>
</feature>
<evidence type="ECO:0000313" key="3">
    <source>
        <dbReference type="EMBL" id="KAI0497134.1"/>
    </source>
</evidence>
<feature type="chain" id="PRO_5035925110" evidence="2">
    <location>
        <begin position="23"/>
        <end position="549"/>
    </location>
</feature>
<dbReference type="EMBL" id="JAGYWB010000016">
    <property type="protein sequence ID" value="KAI0497134.1"/>
    <property type="molecule type" value="Genomic_DNA"/>
</dbReference>
<name>A0A8T3AM77_DENNO</name>
<feature type="transmembrane region" description="Helical" evidence="1">
    <location>
        <begin position="294"/>
        <end position="318"/>
    </location>
</feature>
<evidence type="ECO:0000256" key="1">
    <source>
        <dbReference type="SAM" id="Phobius"/>
    </source>
</evidence>
<keyword evidence="4" id="KW-1185">Reference proteome</keyword>
<comment type="caution">
    <text evidence="3">The sequence shown here is derived from an EMBL/GenBank/DDBJ whole genome shotgun (WGS) entry which is preliminary data.</text>
</comment>
<protein>
    <submittedName>
        <fullName evidence="3">Uncharacterized protein</fullName>
    </submittedName>
</protein>
<feature type="transmembrane region" description="Helical" evidence="1">
    <location>
        <begin position="106"/>
        <end position="136"/>
    </location>
</feature>
<reference evidence="3" key="1">
    <citation type="journal article" date="2022" name="Front. Genet.">
        <title>Chromosome-Scale Assembly of the Dendrobium nobile Genome Provides Insights Into the Molecular Mechanism of the Biosynthesis of the Medicinal Active Ingredient of Dendrobium.</title>
        <authorList>
            <person name="Xu Q."/>
            <person name="Niu S.-C."/>
            <person name="Li K.-L."/>
            <person name="Zheng P.-J."/>
            <person name="Zhang X.-J."/>
            <person name="Jia Y."/>
            <person name="Liu Y."/>
            <person name="Niu Y.-X."/>
            <person name="Yu L.-H."/>
            <person name="Chen D.-F."/>
            <person name="Zhang G.-Q."/>
        </authorList>
    </citation>
    <scope>NUCLEOTIDE SEQUENCE</scope>
    <source>
        <tissue evidence="3">Leaf</tissue>
    </source>
</reference>
<dbReference type="InterPro" id="IPR040283">
    <property type="entry name" value="DDB_G0292058-like"/>
</dbReference>
<proteinExistence type="predicted"/>
<dbReference type="GO" id="GO:0016020">
    <property type="term" value="C:membrane"/>
    <property type="evidence" value="ECO:0007669"/>
    <property type="project" value="TreeGrafter"/>
</dbReference>
<feature type="signal peptide" evidence="2">
    <location>
        <begin position="1"/>
        <end position="22"/>
    </location>
</feature>
<feature type="transmembrane region" description="Helical" evidence="1">
    <location>
        <begin position="263"/>
        <end position="287"/>
    </location>
</feature>
<feature type="transmembrane region" description="Helical" evidence="1">
    <location>
        <begin position="156"/>
        <end position="177"/>
    </location>
</feature>
<accession>A0A8T3AM77</accession>
<gene>
    <name evidence="3" type="ORF">KFK09_023462</name>
</gene>